<evidence type="ECO:0000313" key="1">
    <source>
        <dbReference type="EMBL" id="KAJ0177994.1"/>
    </source>
</evidence>
<protein>
    <submittedName>
        <fullName evidence="1">Uncharacterized protein</fullName>
    </submittedName>
</protein>
<name>A0ACC1D214_9NEOP</name>
<comment type="caution">
    <text evidence="1">The sequence shown here is derived from an EMBL/GenBank/DDBJ whole genome shotgun (WGS) entry which is preliminary data.</text>
</comment>
<dbReference type="Proteomes" id="UP000824533">
    <property type="component" value="Linkage Group LG11"/>
</dbReference>
<sequence>MRQHDIYNMAIDLYYTPGSAPCRLVLLVAAALNIQLNLNELNLMEGEQFKPDFLKINPQHTLPTIVDDGFVLWESRAISRYLVNKYGGENTLYPSDPQARALVDQRLDFDLGTLYPRFAQYFYPQVSGAPADEAQFKQLQEALVFFNNYLDGGKYAAGSELTLADLSLVATVSTIDAVGISLTSYPNIAKWLQLVKTTAPGYEEANQKGLDAFKGFLAKLKKK</sequence>
<proteinExistence type="predicted"/>
<evidence type="ECO:0000313" key="2">
    <source>
        <dbReference type="Proteomes" id="UP000824533"/>
    </source>
</evidence>
<gene>
    <name evidence="1" type="ORF">K1T71_006867</name>
</gene>
<accession>A0ACC1D214</accession>
<dbReference type="EMBL" id="CM034397">
    <property type="protein sequence ID" value="KAJ0177994.1"/>
    <property type="molecule type" value="Genomic_DNA"/>
</dbReference>
<keyword evidence="2" id="KW-1185">Reference proteome</keyword>
<reference evidence="1 2" key="1">
    <citation type="journal article" date="2021" name="Front. Genet.">
        <title>Chromosome-Level Genome Assembly Reveals Significant Gene Expansion in the Toll and IMD Signaling Pathways of Dendrolimus kikuchii.</title>
        <authorList>
            <person name="Zhou J."/>
            <person name="Wu P."/>
            <person name="Xiong Z."/>
            <person name="Liu N."/>
            <person name="Zhao N."/>
            <person name="Ji M."/>
            <person name="Qiu Y."/>
            <person name="Yang B."/>
        </authorList>
    </citation>
    <scope>NUCLEOTIDE SEQUENCE [LARGE SCALE GENOMIC DNA]</scope>
    <source>
        <strain evidence="1">Ann1</strain>
    </source>
</reference>
<organism evidence="1 2">
    <name type="scientific">Dendrolimus kikuchii</name>
    <dbReference type="NCBI Taxonomy" id="765133"/>
    <lineage>
        <taxon>Eukaryota</taxon>
        <taxon>Metazoa</taxon>
        <taxon>Ecdysozoa</taxon>
        <taxon>Arthropoda</taxon>
        <taxon>Hexapoda</taxon>
        <taxon>Insecta</taxon>
        <taxon>Pterygota</taxon>
        <taxon>Neoptera</taxon>
        <taxon>Endopterygota</taxon>
        <taxon>Lepidoptera</taxon>
        <taxon>Glossata</taxon>
        <taxon>Ditrysia</taxon>
        <taxon>Bombycoidea</taxon>
        <taxon>Lasiocampidae</taxon>
        <taxon>Dendrolimus</taxon>
    </lineage>
</organism>